<gene>
    <name evidence="1" type="ORF">CLOSTHATH_02140</name>
</gene>
<dbReference type="AlphaFoldDB" id="D3AEV6"/>
<proteinExistence type="predicted"/>
<sequence>MSFQYDQYLARHRANVKRGFDWLSKNLPGLMTNTLTAGWNTEFAHDQSKNEPDEYEAYDAYFYGNNRSYEVVQRYQRAWLLHIHRNPHHWQHWILIHDDMEDGELETVLEMPYDYIIEMICDWWSFSWQSGNLYEIFKWYEEHSKYIKLAQTTKITVEYILDNMKKKLQALQYADQSAMQPGA</sequence>
<evidence type="ECO:0000313" key="2">
    <source>
        <dbReference type="Proteomes" id="UP000004968"/>
    </source>
</evidence>
<dbReference type="HOGENOM" id="CLU_1592212_0_0_9"/>
<dbReference type="RefSeq" id="WP_006772662.1">
    <property type="nucleotide sequence ID" value="NZ_GG667635.1"/>
</dbReference>
<comment type="caution">
    <text evidence="1">The sequence shown here is derived from an EMBL/GenBank/DDBJ whole genome shotgun (WGS) entry which is preliminary data.</text>
</comment>
<protein>
    <submittedName>
        <fullName evidence="1">Uncharacterized protein</fullName>
    </submittedName>
</protein>
<dbReference type="EMBL" id="ACIO01000160">
    <property type="protein sequence ID" value="EFC99614.1"/>
    <property type="molecule type" value="Genomic_DNA"/>
</dbReference>
<dbReference type="Proteomes" id="UP000004968">
    <property type="component" value="Unassembled WGS sequence"/>
</dbReference>
<dbReference type="GeneID" id="93146963"/>
<name>D3AEV6_9FIRM</name>
<dbReference type="InterPro" id="IPR043721">
    <property type="entry name" value="DUF5662"/>
</dbReference>
<reference evidence="1 2" key="1">
    <citation type="submission" date="2010-01" db="EMBL/GenBank/DDBJ databases">
        <authorList>
            <person name="Weinstock G."/>
            <person name="Sodergren E."/>
            <person name="Clifton S."/>
            <person name="Fulton L."/>
            <person name="Fulton B."/>
            <person name="Courtney L."/>
            <person name="Fronick C."/>
            <person name="Harrison M."/>
            <person name="Strong C."/>
            <person name="Farmer C."/>
            <person name="Delahaunty K."/>
            <person name="Markovic C."/>
            <person name="Hall O."/>
            <person name="Minx P."/>
            <person name="Tomlinson C."/>
            <person name="Mitreva M."/>
            <person name="Nelson J."/>
            <person name="Hou S."/>
            <person name="Wollam A."/>
            <person name="Pepin K.H."/>
            <person name="Johnson M."/>
            <person name="Bhonagiri V."/>
            <person name="Nash W.E."/>
            <person name="Warren W."/>
            <person name="Chinwalla A."/>
            <person name="Mardis E.R."/>
            <person name="Wilson R.K."/>
        </authorList>
    </citation>
    <scope>NUCLEOTIDE SEQUENCE [LARGE SCALE GENOMIC DNA]</scope>
    <source>
        <strain evidence="1 2">DSM 13479</strain>
    </source>
</reference>
<evidence type="ECO:0000313" key="1">
    <source>
        <dbReference type="EMBL" id="EFC99614.1"/>
    </source>
</evidence>
<organism evidence="1 2">
    <name type="scientific">Hungatella hathewayi DSM 13479</name>
    <dbReference type="NCBI Taxonomy" id="566550"/>
    <lineage>
        <taxon>Bacteria</taxon>
        <taxon>Bacillati</taxon>
        <taxon>Bacillota</taxon>
        <taxon>Clostridia</taxon>
        <taxon>Lachnospirales</taxon>
        <taxon>Lachnospiraceae</taxon>
        <taxon>Hungatella</taxon>
    </lineage>
</organism>
<accession>D3AEV6</accession>
<dbReference type="Pfam" id="PF18907">
    <property type="entry name" value="DUF5662"/>
    <property type="match status" value="1"/>
</dbReference>